<evidence type="ECO:0000313" key="3">
    <source>
        <dbReference type="Proteomes" id="UP001515480"/>
    </source>
</evidence>
<accession>A0AB34J6F0</accession>
<organism evidence="2 3">
    <name type="scientific">Prymnesium parvum</name>
    <name type="common">Toxic golden alga</name>
    <dbReference type="NCBI Taxonomy" id="97485"/>
    <lineage>
        <taxon>Eukaryota</taxon>
        <taxon>Haptista</taxon>
        <taxon>Haptophyta</taxon>
        <taxon>Prymnesiophyceae</taxon>
        <taxon>Prymnesiales</taxon>
        <taxon>Prymnesiaceae</taxon>
        <taxon>Prymnesium</taxon>
    </lineage>
</organism>
<comment type="caution">
    <text evidence="2">The sequence shown here is derived from an EMBL/GenBank/DDBJ whole genome shotgun (WGS) entry which is preliminary data.</text>
</comment>
<dbReference type="Proteomes" id="UP001515480">
    <property type="component" value="Unassembled WGS sequence"/>
</dbReference>
<name>A0AB34J6F0_PRYPA</name>
<feature type="region of interest" description="Disordered" evidence="1">
    <location>
        <begin position="32"/>
        <end position="67"/>
    </location>
</feature>
<proteinExistence type="predicted"/>
<evidence type="ECO:0000313" key="2">
    <source>
        <dbReference type="EMBL" id="KAL1515002.1"/>
    </source>
</evidence>
<gene>
    <name evidence="2" type="ORF">AB1Y20_004073</name>
</gene>
<reference evidence="2 3" key="1">
    <citation type="journal article" date="2024" name="Science">
        <title>Giant polyketide synthase enzymes in the biosynthesis of giant marine polyether toxins.</title>
        <authorList>
            <person name="Fallon T.R."/>
            <person name="Shende V.V."/>
            <person name="Wierzbicki I.H."/>
            <person name="Pendleton A.L."/>
            <person name="Watervoot N.F."/>
            <person name="Auber R.P."/>
            <person name="Gonzalez D.J."/>
            <person name="Wisecaver J.H."/>
            <person name="Moore B.S."/>
        </authorList>
    </citation>
    <scope>NUCLEOTIDE SEQUENCE [LARGE SCALE GENOMIC DNA]</scope>
    <source>
        <strain evidence="2 3">12B1</strain>
    </source>
</reference>
<protein>
    <submittedName>
        <fullName evidence="2">Uncharacterized protein</fullName>
    </submittedName>
</protein>
<evidence type="ECO:0000256" key="1">
    <source>
        <dbReference type="SAM" id="MobiDB-lite"/>
    </source>
</evidence>
<sequence length="105" mass="10781">MGGGGGGGVPVRVCAEDGARAAECGGDGREAAAGAEVEDGGACEEVSERGGQEMVGEQERGAPQLQPHGVQFRRTRVAEAERLRLRRAAGLLPRDAWVAVGVEGR</sequence>
<dbReference type="AlphaFoldDB" id="A0AB34J6F0"/>
<dbReference type="EMBL" id="JBGBPQ010000012">
    <property type="protein sequence ID" value="KAL1515002.1"/>
    <property type="molecule type" value="Genomic_DNA"/>
</dbReference>
<keyword evidence="3" id="KW-1185">Reference proteome</keyword>